<dbReference type="InterPro" id="IPR029342">
    <property type="entry name" value="ECIST_C"/>
</dbReference>
<comment type="subcellular location">
    <subcellularLocation>
        <location evidence="3">Cytoplasm</location>
    </subcellularLocation>
    <subcellularLocation>
        <location evidence="2">Mitochondrion</location>
    </subcellularLocation>
    <subcellularLocation>
        <location evidence="1">Nucleus</location>
    </subcellularLocation>
</comment>
<feature type="domain" description="ECSIT C-terminal" evidence="13">
    <location>
        <begin position="173"/>
        <end position="297"/>
    </location>
</feature>
<dbReference type="InterPro" id="IPR046448">
    <property type="entry name" value="ECSIT_N"/>
</dbReference>
<evidence type="ECO:0000256" key="8">
    <source>
        <dbReference type="ARBA" id="ARBA00022859"/>
    </source>
</evidence>
<evidence type="ECO:0000256" key="1">
    <source>
        <dbReference type="ARBA" id="ARBA00004123"/>
    </source>
</evidence>
<dbReference type="AlphaFoldDB" id="A0A3M0IX05"/>
<dbReference type="SMART" id="SM01284">
    <property type="entry name" value="ECSIT_Cterm"/>
    <property type="match status" value="1"/>
</dbReference>
<protein>
    <recommendedName>
        <fullName evidence="5">Evolutionarily conserved signaling intermediate in Toll pathway, mitochondrial</fullName>
    </recommendedName>
</protein>
<dbReference type="Pfam" id="PF06239">
    <property type="entry name" value="ECSIT_N"/>
    <property type="match status" value="1"/>
</dbReference>
<evidence type="ECO:0000256" key="3">
    <source>
        <dbReference type="ARBA" id="ARBA00004496"/>
    </source>
</evidence>
<dbReference type="GO" id="GO:0045087">
    <property type="term" value="P:innate immune response"/>
    <property type="evidence" value="ECO:0007669"/>
    <property type="project" value="UniProtKB-KW"/>
</dbReference>
<comment type="caution">
    <text evidence="14">The sequence shown here is derived from an EMBL/GenBank/DDBJ whole genome shotgun (WGS) entry which is preliminary data.</text>
</comment>
<evidence type="ECO:0000256" key="7">
    <source>
        <dbReference type="ARBA" id="ARBA00022588"/>
    </source>
</evidence>
<reference evidence="14 15" key="1">
    <citation type="submission" date="2018-07" db="EMBL/GenBank/DDBJ databases">
        <title>A high quality draft genome assembly of the barn swallow (H. rustica rustica).</title>
        <authorList>
            <person name="Formenti G."/>
            <person name="Chiara M."/>
            <person name="Poveda L."/>
            <person name="Francoijs K.-J."/>
            <person name="Bonisoli-Alquati A."/>
            <person name="Canova L."/>
            <person name="Gianfranceschi L."/>
            <person name="Horner D.S."/>
            <person name="Saino N."/>
        </authorList>
    </citation>
    <scope>NUCLEOTIDE SEQUENCE [LARGE SCALE GENOMIC DNA]</scope>
    <source>
        <strain evidence="14">Chelidonia</strain>
        <tissue evidence="14">Blood</tissue>
    </source>
</reference>
<dbReference type="OrthoDB" id="9217969at2759"/>
<evidence type="ECO:0000256" key="11">
    <source>
        <dbReference type="ARBA" id="ARBA00023242"/>
    </source>
</evidence>
<dbReference type="GO" id="GO:0007178">
    <property type="term" value="P:cell surface receptor protein serine/threonine kinase signaling pathway"/>
    <property type="evidence" value="ECO:0007669"/>
    <property type="project" value="TreeGrafter"/>
</dbReference>
<sequence>MSRRPPGRGGRLALVEAALAAMPALGVERSLGAYNALLRLLPRGPWVPQGPVQRLLFPFPRQQECGLRLLEQMERYGVVPDAETRFLLLGVFGPRSRPVRKVQRMLFWLPRFRHLDPHPLPPRLPPPGPAAARLGLRRIAADPAATVTVMQKPVPDSGEDEGSVQPYIVSSQSPDQRELLAQHDPSRPVFVEGPFPLWLRGTLLSYFVLRGDPLPQHLRDPPLDPERSFYFPLHLELDLERGPWDDEDFDVDEVEEGPVFALCMAGAGDRRTLGRWISGLQEENPVLGRAPVVFRLTHEGGDPCADPQTPRLGAGTPPAAALEPPEGRDGGKPGGDPRKAAGNKEVLPWRGGVVS</sequence>
<keyword evidence="7" id="KW-0399">Innate immunity</keyword>
<accession>A0A3M0IX05</accession>
<keyword evidence="9" id="KW-0809">Transit peptide</keyword>
<name>A0A3M0IX05_HIRRU</name>
<keyword evidence="10" id="KW-0496">Mitochondrion</keyword>
<comment type="similarity">
    <text evidence="4">Belongs to the ECSIT family.</text>
</comment>
<dbReference type="Pfam" id="PF14784">
    <property type="entry name" value="ECSIT_C"/>
    <property type="match status" value="1"/>
</dbReference>
<evidence type="ECO:0000256" key="10">
    <source>
        <dbReference type="ARBA" id="ARBA00023128"/>
    </source>
</evidence>
<evidence type="ECO:0000256" key="5">
    <source>
        <dbReference type="ARBA" id="ARBA00019998"/>
    </source>
</evidence>
<dbReference type="STRING" id="333673.A0A3M0IX05"/>
<dbReference type="PANTHER" id="PTHR13113:SF1">
    <property type="entry name" value="EVOLUTIONARILY CONSERVED SIGNALING INTERMEDIATE IN TOLL PATHWAY, MITOCHONDRIAL"/>
    <property type="match status" value="1"/>
</dbReference>
<evidence type="ECO:0000256" key="6">
    <source>
        <dbReference type="ARBA" id="ARBA00022490"/>
    </source>
</evidence>
<dbReference type="GO" id="GO:0005739">
    <property type="term" value="C:mitochondrion"/>
    <property type="evidence" value="ECO:0007669"/>
    <property type="project" value="UniProtKB-SubCell"/>
</dbReference>
<feature type="compositionally biased region" description="Basic and acidic residues" evidence="12">
    <location>
        <begin position="325"/>
        <end position="339"/>
    </location>
</feature>
<evidence type="ECO:0000313" key="15">
    <source>
        <dbReference type="Proteomes" id="UP000269221"/>
    </source>
</evidence>
<dbReference type="PANTHER" id="PTHR13113">
    <property type="entry name" value="ECSIT EVOLUTIONARILY CONSERVED SIGNALING INTERMEDIATE IN TOLL PATHWAYS"/>
    <property type="match status" value="1"/>
</dbReference>
<keyword evidence="8" id="KW-0391">Immunity</keyword>
<dbReference type="GO" id="GO:0005634">
    <property type="term" value="C:nucleus"/>
    <property type="evidence" value="ECO:0007669"/>
    <property type="project" value="UniProtKB-SubCell"/>
</dbReference>
<evidence type="ECO:0000256" key="4">
    <source>
        <dbReference type="ARBA" id="ARBA00007674"/>
    </source>
</evidence>
<organism evidence="14 15">
    <name type="scientific">Hirundo rustica rustica</name>
    <dbReference type="NCBI Taxonomy" id="333673"/>
    <lineage>
        <taxon>Eukaryota</taxon>
        <taxon>Metazoa</taxon>
        <taxon>Chordata</taxon>
        <taxon>Craniata</taxon>
        <taxon>Vertebrata</taxon>
        <taxon>Euteleostomi</taxon>
        <taxon>Archelosauria</taxon>
        <taxon>Archosauria</taxon>
        <taxon>Dinosauria</taxon>
        <taxon>Saurischia</taxon>
        <taxon>Theropoda</taxon>
        <taxon>Coelurosauria</taxon>
        <taxon>Aves</taxon>
        <taxon>Neognathae</taxon>
        <taxon>Neoaves</taxon>
        <taxon>Telluraves</taxon>
        <taxon>Australaves</taxon>
        <taxon>Passeriformes</taxon>
        <taxon>Sylvioidea</taxon>
        <taxon>Hirundinidae</taxon>
        <taxon>Hirundo</taxon>
    </lineage>
</organism>
<dbReference type="InterPro" id="IPR010418">
    <property type="entry name" value="ECSIT"/>
</dbReference>
<keyword evidence="15" id="KW-1185">Reference proteome</keyword>
<feature type="region of interest" description="Disordered" evidence="12">
    <location>
        <begin position="298"/>
        <end position="355"/>
    </location>
</feature>
<keyword evidence="11" id="KW-0539">Nucleus</keyword>
<evidence type="ECO:0000256" key="2">
    <source>
        <dbReference type="ARBA" id="ARBA00004173"/>
    </source>
</evidence>
<evidence type="ECO:0000259" key="13">
    <source>
        <dbReference type="SMART" id="SM01284"/>
    </source>
</evidence>
<keyword evidence="6" id="KW-0963">Cytoplasm</keyword>
<evidence type="ECO:0000313" key="14">
    <source>
        <dbReference type="EMBL" id="RMB93801.1"/>
    </source>
</evidence>
<proteinExistence type="inferred from homology"/>
<evidence type="ECO:0000256" key="9">
    <source>
        <dbReference type="ARBA" id="ARBA00022946"/>
    </source>
</evidence>
<dbReference type="Proteomes" id="UP000269221">
    <property type="component" value="Unassembled WGS sequence"/>
</dbReference>
<gene>
    <name evidence="14" type="ORF">DUI87_29793</name>
</gene>
<evidence type="ECO:0000256" key="12">
    <source>
        <dbReference type="SAM" id="MobiDB-lite"/>
    </source>
</evidence>
<dbReference type="EMBL" id="QRBI01000205">
    <property type="protein sequence ID" value="RMB93801.1"/>
    <property type="molecule type" value="Genomic_DNA"/>
</dbReference>